<keyword evidence="2" id="KW-0863">Zinc-finger</keyword>
<dbReference type="InterPro" id="IPR001878">
    <property type="entry name" value="Znf_CCHC"/>
</dbReference>
<proteinExistence type="predicted"/>
<dbReference type="GO" id="GO:0003676">
    <property type="term" value="F:nucleic acid binding"/>
    <property type="evidence" value="ECO:0007669"/>
    <property type="project" value="InterPro"/>
</dbReference>
<dbReference type="OrthoDB" id="427960at2759"/>
<feature type="domain" description="CCHC-type" evidence="4">
    <location>
        <begin position="325"/>
        <end position="340"/>
    </location>
</feature>
<gene>
    <name evidence="5" type="ORF">JAAARDRAFT_193714</name>
</gene>
<dbReference type="InParanoid" id="A0A067Q1J3"/>
<keyword evidence="6" id="KW-1185">Reference proteome</keyword>
<organism evidence="5 6">
    <name type="scientific">Jaapia argillacea MUCL 33604</name>
    <dbReference type="NCBI Taxonomy" id="933084"/>
    <lineage>
        <taxon>Eukaryota</taxon>
        <taxon>Fungi</taxon>
        <taxon>Dikarya</taxon>
        <taxon>Basidiomycota</taxon>
        <taxon>Agaricomycotina</taxon>
        <taxon>Agaricomycetes</taxon>
        <taxon>Agaricomycetidae</taxon>
        <taxon>Jaapiales</taxon>
        <taxon>Jaapiaceae</taxon>
        <taxon>Jaapia</taxon>
    </lineage>
</organism>
<dbReference type="AlphaFoldDB" id="A0A067Q1J3"/>
<dbReference type="HOGENOM" id="CLU_048142_0_0_1"/>
<evidence type="ECO:0000313" key="5">
    <source>
        <dbReference type="EMBL" id="KDQ57377.1"/>
    </source>
</evidence>
<accession>A0A067Q1J3</accession>
<sequence length="530" mass="58692">MITATILHTLTVVITPSIHLPSPLAFYVTADNKVMMHEHIEHCKQRLISNILAQAKLVNTENWILEWKRDQSEEIRVCMGCPCALDFFELDNPVQKQIRPVLPIPIITINQPPILAPLDYTEANPYSLGAIIPHLRSNGMIYKVQDTFSPIHHLTDAPPRSPSYHPESPNHSPHLSDYQPLEAMDVNDWNHHANHVSPLSVPTNASSSDNSLPSLHPLSSPTSSELEINILPPFLSSLGECPSNRICYSTPSLTGKWKPEGGEHEWPPAGLAGSEEIWPNPVWAIEQWGSNSDASFPSPSPSSLQANCPPHYITTDDSHYHRKTKCWNCHKRGHLARSCPADHQPCKKRCVTCRSPHTHNISSSLLSTPGPVLAVQPLPRPTPIAERAISEEHRHRAYIEENVQKCKLELDSAQGLGSIDAAAWQQFLDRQIFETNWSHGARNTNADNPQEIANYACWACCPDGPGICGLLTPKGTNVPSHHPSYTKPDDIFETEYIIVIVSAFLKSKKGLKGSYGYLKGAVAMAATAIE</sequence>
<dbReference type="SUPFAM" id="SSF57756">
    <property type="entry name" value="Retrovirus zinc finger-like domains"/>
    <property type="match status" value="1"/>
</dbReference>
<feature type="region of interest" description="Disordered" evidence="3">
    <location>
        <begin position="195"/>
        <end position="219"/>
    </location>
</feature>
<keyword evidence="2" id="KW-0479">Metal-binding</keyword>
<feature type="compositionally biased region" description="Low complexity" evidence="3">
    <location>
        <begin position="206"/>
        <end position="219"/>
    </location>
</feature>
<reference evidence="6" key="1">
    <citation type="journal article" date="2014" name="Proc. Natl. Acad. Sci. U.S.A.">
        <title>Extensive sampling of basidiomycete genomes demonstrates inadequacy of the white-rot/brown-rot paradigm for wood decay fungi.</title>
        <authorList>
            <person name="Riley R."/>
            <person name="Salamov A.A."/>
            <person name="Brown D.W."/>
            <person name="Nagy L.G."/>
            <person name="Floudas D."/>
            <person name="Held B.W."/>
            <person name="Levasseur A."/>
            <person name="Lombard V."/>
            <person name="Morin E."/>
            <person name="Otillar R."/>
            <person name="Lindquist E.A."/>
            <person name="Sun H."/>
            <person name="LaButti K.M."/>
            <person name="Schmutz J."/>
            <person name="Jabbour D."/>
            <person name="Luo H."/>
            <person name="Baker S.E."/>
            <person name="Pisabarro A.G."/>
            <person name="Walton J.D."/>
            <person name="Blanchette R.A."/>
            <person name="Henrissat B."/>
            <person name="Martin F."/>
            <person name="Cullen D."/>
            <person name="Hibbett D.S."/>
            <person name="Grigoriev I.V."/>
        </authorList>
    </citation>
    <scope>NUCLEOTIDE SEQUENCE [LARGE SCALE GENOMIC DNA]</scope>
    <source>
        <strain evidence="6">MUCL 33604</strain>
    </source>
</reference>
<dbReference type="GO" id="GO:0006397">
    <property type="term" value="P:mRNA processing"/>
    <property type="evidence" value="ECO:0007669"/>
    <property type="project" value="UniProtKB-KW"/>
</dbReference>
<dbReference type="EMBL" id="KL197719">
    <property type="protein sequence ID" value="KDQ57377.1"/>
    <property type="molecule type" value="Genomic_DNA"/>
</dbReference>
<dbReference type="SMART" id="SM00343">
    <property type="entry name" value="ZnF_C2HC"/>
    <property type="match status" value="1"/>
</dbReference>
<evidence type="ECO:0000256" key="1">
    <source>
        <dbReference type="ARBA" id="ARBA00022664"/>
    </source>
</evidence>
<dbReference type="Proteomes" id="UP000027265">
    <property type="component" value="Unassembled WGS sequence"/>
</dbReference>
<name>A0A067Q1J3_9AGAM</name>
<feature type="region of interest" description="Disordered" evidence="3">
    <location>
        <begin position="152"/>
        <end position="178"/>
    </location>
</feature>
<keyword evidence="2" id="KW-0862">Zinc</keyword>
<protein>
    <recommendedName>
        <fullName evidence="4">CCHC-type domain-containing protein</fullName>
    </recommendedName>
</protein>
<evidence type="ECO:0000313" key="6">
    <source>
        <dbReference type="Proteomes" id="UP000027265"/>
    </source>
</evidence>
<evidence type="ECO:0000256" key="3">
    <source>
        <dbReference type="SAM" id="MobiDB-lite"/>
    </source>
</evidence>
<dbReference type="InterPro" id="IPR036875">
    <property type="entry name" value="Znf_CCHC_sf"/>
</dbReference>
<dbReference type="GO" id="GO:0008270">
    <property type="term" value="F:zinc ion binding"/>
    <property type="evidence" value="ECO:0007669"/>
    <property type="project" value="UniProtKB-KW"/>
</dbReference>
<dbReference type="PROSITE" id="PS50158">
    <property type="entry name" value="ZF_CCHC"/>
    <property type="match status" value="1"/>
</dbReference>
<evidence type="ECO:0000259" key="4">
    <source>
        <dbReference type="PROSITE" id="PS50158"/>
    </source>
</evidence>
<keyword evidence="1" id="KW-0507">mRNA processing</keyword>
<evidence type="ECO:0000256" key="2">
    <source>
        <dbReference type="PROSITE-ProRule" id="PRU00047"/>
    </source>
</evidence>